<evidence type="ECO:0000313" key="6">
    <source>
        <dbReference type="EMBL" id="TWU49673.1"/>
    </source>
</evidence>
<gene>
    <name evidence="6" type="ORF">Poly59_42950</name>
</gene>
<dbReference type="InterPro" id="IPR051395">
    <property type="entry name" value="Cytochrome_c_Peroxidase/MauG"/>
</dbReference>
<proteinExistence type="predicted"/>
<evidence type="ECO:0000256" key="2">
    <source>
        <dbReference type="ARBA" id="ARBA00022723"/>
    </source>
</evidence>
<dbReference type="InterPro" id="IPR036909">
    <property type="entry name" value="Cyt_c-like_dom_sf"/>
</dbReference>
<evidence type="ECO:0000259" key="5">
    <source>
        <dbReference type="PROSITE" id="PS51007"/>
    </source>
</evidence>
<dbReference type="InterPro" id="IPR009056">
    <property type="entry name" value="Cyt_c-like_dom"/>
</dbReference>
<evidence type="ECO:0000313" key="7">
    <source>
        <dbReference type="Proteomes" id="UP000317977"/>
    </source>
</evidence>
<dbReference type="RefSeq" id="WP_186776402.1">
    <property type="nucleotide sequence ID" value="NZ_SJPX01000004.1"/>
</dbReference>
<dbReference type="AlphaFoldDB" id="A0A5C6EIU8"/>
<dbReference type="GO" id="GO:0004130">
    <property type="term" value="F:cytochrome-c peroxidase activity"/>
    <property type="evidence" value="ECO:0007669"/>
    <property type="project" value="TreeGrafter"/>
</dbReference>
<keyword evidence="1 4" id="KW-0349">Heme</keyword>
<evidence type="ECO:0000256" key="3">
    <source>
        <dbReference type="ARBA" id="ARBA00023004"/>
    </source>
</evidence>
<sequence>MRHSQTLWQSTACRAKCRQAAMGLATWLAGFATITAQTGGQASAAEPLGTEPQINQGREIFQREWTHESAAPIEQGNLPDAQFAAMRWASSGDGLGPMFNATSCESCHQNGGASGVDRNVTLLTLDPRNRFIDQLAGNRFVGSLDNDERKQLTDQVESRLKHLFPPVIAASGQLAMDVVVHEQSARPGYDSIRQRIEKHIPGGLDPTWFSSESRTSDAIGNQPVVAGRYDNIDFYLSQRNSPALHGLSLIDQISQTKLEGVMRAQFRRTNGRISGRLGAGKFGWRGQTPSLADFVQGACAGELGLQVPGTNQPEDVADPTYQSHGMDLTRNQLVSLVRYVESLPPPPVPHRSPEASAGAKLFSQIGCSDCHIQNMMPASGVYSDLLLHDMGAWLQAPSPASVGVFGRFSASRASAPVMRLPTFSPSPTIQASPPNQARRTLAAASASGYYGGGGSPSPYPFESLETPKFPRGSLPDSVTEGGTLYWDVLQREWRTPPLWGVADTAPYLHDGRAETLDAAIRWHGGESAQSATQYRTLSKADQELVLTFLRSLRGPGNPIRPAAPDMLSMLEVNPEMLSSIDAMAAR</sequence>
<dbReference type="PANTHER" id="PTHR30600">
    <property type="entry name" value="CYTOCHROME C PEROXIDASE-RELATED"/>
    <property type="match status" value="1"/>
</dbReference>
<keyword evidence="3 4" id="KW-0408">Iron</keyword>
<keyword evidence="7" id="KW-1185">Reference proteome</keyword>
<accession>A0A5C6EIU8</accession>
<protein>
    <recommendedName>
        <fullName evidence="5">Cytochrome c domain-containing protein</fullName>
    </recommendedName>
</protein>
<dbReference type="GO" id="GO:0020037">
    <property type="term" value="F:heme binding"/>
    <property type="evidence" value="ECO:0007669"/>
    <property type="project" value="InterPro"/>
</dbReference>
<evidence type="ECO:0000256" key="4">
    <source>
        <dbReference type="PROSITE-ProRule" id="PRU00433"/>
    </source>
</evidence>
<dbReference type="GO" id="GO:0046872">
    <property type="term" value="F:metal ion binding"/>
    <property type="evidence" value="ECO:0007669"/>
    <property type="project" value="UniProtKB-KW"/>
</dbReference>
<dbReference type="SUPFAM" id="SSF46626">
    <property type="entry name" value="Cytochrome c"/>
    <property type="match status" value="1"/>
</dbReference>
<dbReference type="GO" id="GO:0009055">
    <property type="term" value="F:electron transfer activity"/>
    <property type="evidence" value="ECO:0007669"/>
    <property type="project" value="InterPro"/>
</dbReference>
<dbReference type="Pfam" id="PF06537">
    <property type="entry name" value="DHOR"/>
    <property type="match status" value="1"/>
</dbReference>
<evidence type="ECO:0000256" key="1">
    <source>
        <dbReference type="ARBA" id="ARBA00022617"/>
    </source>
</evidence>
<dbReference type="Gene3D" id="1.10.760.10">
    <property type="entry name" value="Cytochrome c-like domain"/>
    <property type="match status" value="1"/>
</dbReference>
<keyword evidence="2 4" id="KW-0479">Metal-binding</keyword>
<dbReference type="InterPro" id="IPR010538">
    <property type="entry name" value="DHOR"/>
</dbReference>
<feature type="domain" description="Cytochrome c" evidence="5">
    <location>
        <begin position="353"/>
        <end position="553"/>
    </location>
</feature>
<comment type="caution">
    <text evidence="6">The sequence shown here is derived from an EMBL/GenBank/DDBJ whole genome shotgun (WGS) entry which is preliminary data.</text>
</comment>
<name>A0A5C6EIU8_9BACT</name>
<dbReference type="PROSITE" id="PS51007">
    <property type="entry name" value="CYTC"/>
    <property type="match status" value="1"/>
</dbReference>
<dbReference type="EMBL" id="SJPX01000004">
    <property type="protein sequence ID" value="TWU49673.1"/>
    <property type="molecule type" value="Genomic_DNA"/>
</dbReference>
<dbReference type="PANTHER" id="PTHR30600:SF4">
    <property type="entry name" value="CYTOCHROME C DOMAIN-CONTAINING PROTEIN"/>
    <property type="match status" value="1"/>
</dbReference>
<organism evidence="6 7">
    <name type="scientific">Rubripirellula reticaptiva</name>
    <dbReference type="NCBI Taxonomy" id="2528013"/>
    <lineage>
        <taxon>Bacteria</taxon>
        <taxon>Pseudomonadati</taxon>
        <taxon>Planctomycetota</taxon>
        <taxon>Planctomycetia</taxon>
        <taxon>Pirellulales</taxon>
        <taxon>Pirellulaceae</taxon>
        <taxon>Rubripirellula</taxon>
    </lineage>
</organism>
<dbReference type="Proteomes" id="UP000317977">
    <property type="component" value="Unassembled WGS sequence"/>
</dbReference>
<reference evidence="6 7" key="1">
    <citation type="submission" date="2019-02" db="EMBL/GenBank/DDBJ databases">
        <title>Deep-cultivation of Planctomycetes and their phenomic and genomic characterization uncovers novel biology.</title>
        <authorList>
            <person name="Wiegand S."/>
            <person name="Jogler M."/>
            <person name="Boedeker C."/>
            <person name="Pinto D."/>
            <person name="Vollmers J."/>
            <person name="Rivas-Marin E."/>
            <person name="Kohn T."/>
            <person name="Peeters S.H."/>
            <person name="Heuer A."/>
            <person name="Rast P."/>
            <person name="Oberbeckmann S."/>
            <person name="Bunk B."/>
            <person name="Jeske O."/>
            <person name="Meyerdierks A."/>
            <person name="Storesund J.E."/>
            <person name="Kallscheuer N."/>
            <person name="Luecker S."/>
            <person name="Lage O.M."/>
            <person name="Pohl T."/>
            <person name="Merkel B.J."/>
            <person name="Hornburger P."/>
            <person name="Mueller R.-W."/>
            <person name="Bruemmer F."/>
            <person name="Labrenz M."/>
            <person name="Spormann A.M."/>
            <person name="Op Den Camp H."/>
            <person name="Overmann J."/>
            <person name="Amann R."/>
            <person name="Jetten M.S.M."/>
            <person name="Mascher T."/>
            <person name="Medema M.H."/>
            <person name="Devos D.P."/>
            <person name="Kaster A.-K."/>
            <person name="Ovreas L."/>
            <person name="Rohde M."/>
            <person name="Galperin M.Y."/>
            <person name="Jogler C."/>
        </authorList>
    </citation>
    <scope>NUCLEOTIDE SEQUENCE [LARGE SCALE GENOMIC DNA]</scope>
    <source>
        <strain evidence="6 7">Poly59</strain>
    </source>
</reference>